<organism evidence="1 2">
    <name type="scientific">Bradyrhizobium erythrophlei</name>
    <dbReference type="NCBI Taxonomy" id="1437360"/>
    <lineage>
        <taxon>Bacteria</taxon>
        <taxon>Pseudomonadati</taxon>
        <taxon>Pseudomonadota</taxon>
        <taxon>Alphaproteobacteria</taxon>
        <taxon>Hyphomicrobiales</taxon>
        <taxon>Nitrobacteraceae</taxon>
        <taxon>Bradyrhizobium</taxon>
    </lineage>
</organism>
<evidence type="ECO:0000313" key="1">
    <source>
        <dbReference type="EMBL" id="SED91856.1"/>
    </source>
</evidence>
<gene>
    <name evidence="1" type="ORF">SAMN05444164_6284</name>
</gene>
<sequence length="39" mass="4226">MARRRDAIGVINGQAEFASDIMPILESIVEPFGNPNQAP</sequence>
<dbReference type="EMBL" id="FNTH01000001">
    <property type="protein sequence ID" value="SED91856.1"/>
    <property type="molecule type" value="Genomic_DNA"/>
</dbReference>
<evidence type="ECO:0000313" key="2">
    <source>
        <dbReference type="Proteomes" id="UP000198992"/>
    </source>
</evidence>
<proteinExistence type="predicted"/>
<dbReference type="Proteomes" id="UP000198992">
    <property type="component" value="Unassembled WGS sequence"/>
</dbReference>
<protein>
    <submittedName>
        <fullName evidence="1">Uncharacterized protein</fullName>
    </submittedName>
</protein>
<reference evidence="1 2" key="1">
    <citation type="submission" date="2016-10" db="EMBL/GenBank/DDBJ databases">
        <authorList>
            <person name="de Groot N.N."/>
        </authorList>
    </citation>
    <scope>NUCLEOTIDE SEQUENCE [LARGE SCALE GENOMIC DNA]</scope>
    <source>
        <strain evidence="1 2">MT12</strain>
    </source>
</reference>
<dbReference type="AlphaFoldDB" id="A0A1H5EL80"/>
<accession>A0A1H5EL80</accession>
<name>A0A1H5EL80_9BRAD</name>